<dbReference type="GO" id="GO:0043130">
    <property type="term" value="F:ubiquitin binding"/>
    <property type="evidence" value="ECO:0007669"/>
    <property type="project" value="InterPro"/>
</dbReference>
<reference evidence="3 4" key="1">
    <citation type="journal article" date="2012" name="BMC Genomics">
        <title>Sequencing the genome of Marssonina brunnea reveals fungus-poplar co-evolution.</title>
        <authorList>
            <person name="Zhu S."/>
            <person name="Cao Y.-Z."/>
            <person name="Jiang C."/>
            <person name="Tan B.-Y."/>
            <person name="Wang Z."/>
            <person name="Feng S."/>
            <person name="Zhang L."/>
            <person name="Su X.-H."/>
            <person name="Brejova B."/>
            <person name="Vinar T."/>
            <person name="Xu M."/>
            <person name="Wang M.-X."/>
            <person name="Zhang S.-G."/>
            <person name="Huang M.-R."/>
            <person name="Wu R."/>
            <person name="Zhou Y."/>
        </authorList>
    </citation>
    <scope>NUCLEOTIDE SEQUENCE [LARGE SCALE GENOMIC DNA]</scope>
    <source>
        <strain evidence="3 4">MB_m1</strain>
    </source>
</reference>
<protein>
    <submittedName>
        <fullName evidence="3">CUE domain-containing protein</fullName>
    </submittedName>
</protein>
<evidence type="ECO:0000313" key="4">
    <source>
        <dbReference type="Proteomes" id="UP000006753"/>
    </source>
</evidence>
<evidence type="ECO:0000313" key="3">
    <source>
        <dbReference type="EMBL" id="EKD14209.1"/>
    </source>
</evidence>
<dbReference type="HOGENOM" id="CLU_026590_0_0_1"/>
<proteinExistence type="predicted"/>
<dbReference type="OMA" id="KMSLVTQ"/>
<dbReference type="InterPro" id="IPR003892">
    <property type="entry name" value="CUE"/>
</dbReference>
<gene>
    <name evidence="3" type="ORF">MBM_07439</name>
</gene>
<evidence type="ECO:0000259" key="2">
    <source>
        <dbReference type="PROSITE" id="PS51140"/>
    </source>
</evidence>
<dbReference type="eggNOG" id="KOG4501">
    <property type="taxonomic scope" value="Eukaryota"/>
</dbReference>
<accession>K1XP15</accession>
<organism evidence="3 4">
    <name type="scientific">Marssonina brunnea f. sp. multigermtubi (strain MB_m1)</name>
    <name type="common">Marssonina leaf spot fungus</name>
    <dbReference type="NCBI Taxonomy" id="1072389"/>
    <lineage>
        <taxon>Eukaryota</taxon>
        <taxon>Fungi</taxon>
        <taxon>Dikarya</taxon>
        <taxon>Ascomycota</taxon>
        <taxon>Pezizomycotina</taxon>
        <taxon>Leotiomycetes</taxon>
        <taxon>Helotiales</taxon>
        <taxon>Drepanopezizaceae</taxon>
        <taxon>Drepanopeziza</taxon>
    </lineage>
</organism>
<dbReference type="OrthoDB" id="5577209at2759"/>
<dbReference type="PANTHER" id="PTHR21494:SF0">
    <property type="entry name" value="ACTIVATING SIGNAL COINTEGRATOR 1 COMPLEX SUBUNIT 2"/>
    <property type="match status" value="1"/>
</dbReference>
<dbReference type="InParanoid" id="K1XP15"/>
<dbReference type="PROSITE" id="PS51140">
    <property type="entry name" value="CUE"/>
    <property type="match status" value="1"/>
</dbReference>
<sequence>MTSLPALVPFPETAWRDHLVPEEWEACLDAWIALTGAHLSLPPADFSRLAKTDESLPIFLKTYATESALSPSSVPLSKTNQLRKLCYLLSRRALDLEYPPESILHWEFLSDLSKIYGLKNGGKLVSLAWKRHLASLEKSLASLKASLIKELEGGLKGNLKMAELSLNRLNHLLHASPEAASFFMAGSDFVDSLISCYKIMNPPLRKAIVSTLYLCLIGLTEGEKPKFSSLVDQLYSLKAAADTHKAGPTNVNDSLIAELVTDTPVLNQVQQRIDASGSGSVRAKSVLKSLAEFKKPTTGRPVRLNRSKGNKGKGISIEDINGHGQIHVHRMSLISQVQDLFPDLGSGFVVKLLDEYNDNAEQVIAHLLEGSLPPHLESADRSEELDTNYQHIPDMAPSSTPPLMPTRRNVFDDDEFDKLAVDASRLHFGHRNPNQNADDVLQDRANAPSKAAILSALAAFDSDDDERDDTYDVEDVGGTVDFAAPGNNPEENISDVRDAHDEALFKAYKATPDVFGRDAATRRGKPREMLKNETGMTDEAIEGWGLMLSRDQKQMRKLEAKFSNFTGAQRDLGPTAWRANGSGTEDSDNANDRGRGGRLRGVPRGGGRGRGRGNVAGPTGDKETEAARNRKEANKGSRANHNRRDQRARKMARGGFPG</sequence>
<dbReference type="SMART" id="SM00546">
    <property type="entry name" value="CUE"/>
    <property type="match status" value="1"/>
</dbReference>
<dbReference type="EMBL" id="JH921446">
    <property type="protein sequence ID" value="EKD14209.1"/>
    <property type="molecule type" value="Genomic_DNA"/>
</dbReference>
<dbReference type="KEGG" id="mbe:MBM_07439"/>
<feature type="compositionally biased region" description="Basic residues" evidence="1">
    <location>
        <begin position="638"/>
        <end position="652"/>
    </location>
</feature>
<dbReference type="Pfam" id="PF02845">
    <property type="entry name" value="CUE"/>
    <property type="match status" value="1"/>
</dbReference>
<dbReference type="SUPFAM" id="SSF46934">
    <property type="entry name" value="UBA-like"/>
    <property type="match status" value="1"/>
</dbReference>
<dbReference type="InterPro" id="IPR052586">
    <property type="entry name" value="ASCC2"/>
</dbReference>
<dbReference type="AlphaFoldDB" id="K1XP15"/>
<feature type="compositionally biased region" description="Basic and acidic residues" evidence="1">
    <location>
        <begin position="620"/>
        <end position="635"/>
    </location>
</feature>
<dbReference type="PANTHER" id="PTHR21494">
    <property type="entry name" value="ACTIVATING SIGNAL COINTEGRATOR 1 COMPLEX SUBUNIT 2 ASC-1 COMPLEX SUBUNIT P100"/>
    <property type="match status" value="1"/>
</dbReference>
<dbReference type="InterPro" id="IPR009060">
    <property type="entry name" value="UBA-like_sf"/>
</dbReference>
<feature type="region of interest" description="Disordered" evidence="1">
    <location>
        <begin position="566"/>
        <end position="658"/>
    </location>
</feature>
<dbReference type="GeneID" id="18763374"/>
<dbReference type="Proteomes" id="UP000006753">
    <property type="component" value="Unassembled WGS sequence"/>
</dbReference>
<feature type="compositionally biased region" description="Gly residues" evidence="1">
    <location>
        <begin position="603"/>
        <end position="614"/>
    </location>
</feature>
<dbReference type="CDD" id="cd14364">
    <property type="entry name" value="CUE_ASCC2"/>
    <property type="match status" value="1"/>
</dbReference>
<feature type="domain" description="CUE" evidence="2">
    <location>
        <begin position="329"/>
        <end position="372"/>
    </location>
</feature>
<dbReference type="Gene3D" id="1.10.8.10">
    <property type="entry name" value="DNA helicase RuvA subunit, C-terminal domain"/>
    <property type="match status" value="1"/>
</dbReference>
<dbReference type="STRING" id="1072389.K1XP15"/>
<dbReference type="InterPro" id="IPR041800">
    <property type="entry name" value="ASCC2_CUE"/>
</dbReference>
<keyword evidence="4" id="KW-1185">Reference proteome</keyword>
<evidence type="ECO:0000256" key="1">
    <source>
        <dbReference type="SAM" id="MobiDB-lite"/>
    </source>
</evidence>
<name>K1XP15_MARBU</name>